<dbReference type="InterPro" id="IPR045022">
    <property type="entry name" value="KDSR-like"/>
</dbReference>
<evidence type="ECO:0000256" key="3">
    <source>
        <dbReference type="ARBA" id="ARBA00004991"/>
    </source>
</evidence>
<keyword evidence="6" id="KW-0746">Sphingolipid metabolism</keyword>
<evidence type="ECO:0000256" key="8">
    <source>
        <dbReference type="ARBA" id="ARBA00023098"/>
    </source>
</evidence>
<evidence type="ECO:0000256" key="4">
    <source>
        <dbReference type="ARBA" id="ARBA00022824"/>
    </source>
</evidence>
<dbReference type="GO" id="GO:0006666">
    <property type="term" value="P:3-keto-sphinganine metabolic process"/>
    <property type="evidence" value="ECO:0007669"/>
    <property type="project" value="InterPro"/>
</dbReference>
<evidence type="ECO:0000256" key="12">
    <source>
        <dbReference type="SAM" id="Phobius"/>
    </source>
</evidence>
<organism evidence="13 14">
    <name type="scientific">Wallemia ichthyophaga</name>
    <dbReference type="NCBI Taxonomy" id="245174"/>
    <lineage>
        <taxon>Eukaryota</taxon>
        <taxon>Fungi</taxon>
        <taxon>Dikarya</taxon>
        <taxon>Basidiomycota</taxon>
        <taxon>Wallemiomycotina</taxon>
        <taxon>Wallemiomycetes</taxon>
        <taxon>Wallemiales</taxon>
        <taxon>Wallemiaceae</taxon>
        <taxon>Wallemia</taxon>
    </lineage>
</organism>
<dbReference type="OMA" id="ICGVFEE"/>
<dbReference type="InterPro" id="IPR002347">
    <property type="entry name" value="SDR_fam"/>
</dbReference>
<keyword evidence="5" id="KW-0521">NADP</keyword>
<keyword evidence="12" id="KW-0812">Transmembrane</keyword>
<dbReference type="Gene3D" id="3.40.50.720">
    <property type="entry name" value="NAD(P)-binding Rossmann-like Domain"/>
    <property type="match status" value="1"/>
</dbReference>
<feature type="transmembrane region" description="Helical" evidence="12">
    <location>
        <begin position="273"/>
        <end position="293"/>
    </location>
</feature>
<evidence type="ECO:0000313" key="13">
    <source>
        <dbReference type="EMBL" id="TIB39087.1"/>
    </source>
</evidence>
<keyword evidence="12" id="KW-0472">Membrane</keyword>
<evidence type="ECO:0000256" key="1">
    <source>
        <dbReference type="ARBA" id="ARBA00004240"/>
    </source>
</evidence>
<keyword evidence="7" id="KW-0560">Oxidoreductase</keyword>
<evidence type="ECO:0000313" key="14">
    <source>
        <dbReference type="Proteomes" id="UP000310689"/>
    </source>
</evidence>
<dbReference type="InterPro" id="IPR036291">
    <property type="entry name" value="NAD(P)-bd_dom_sf"/>
</dbReference>
<evidence type="ECO:0000256" key="2">
    <source>
        <dbReference type="ARBA" id="ARBA00004760"/>
    </source>
</evidence>
<sequence>MLSESSVAYNNKHSFVTGGSQGLGIALASELVNRGSSVTICARNESKLAAAVAQIEKHRSNDNQFIHYVSADLTKYTQALHAIERATELALATQKMPPSLFFACAGCSTPGWFAEMSIEEFEWDMQANYFSALHTAKAATQNVLQHTTPHAHITLVSSVLGFPLGVPGYSAYTPSKHAVRGLGDALRTELLLHDITTHVYFPGTIYSPGYEKENQTKPALTKKIEGAADGLTPEQCARALLKGIDKGEYQITSDFVGSLIKNLSRGASPSNNLLIDTLLFFVAAIAFPFWRIYMDYLVKKERKTKTAK</sequence>
<dbReference type="SUPFAM" id="SSF51735">
    <property type="entry name" value="NAD(P)-binding Rossmann-fold domains"/>
    <property type="match status" value="1"/>
</dbReference>
<proteinExistence type="predicted"/>
<dbReference type="PRINTS" id="PR00081">
    <property type="entry name" value="GDHRDH"/>
</dbReference>
<comment type="catalytic activity">
    <reaction evidence="11">
        <text>sphinganine + NADP(+) = 3-oxosphinganine + NADPH + H(+)</text>
        <dbReference type="Rhea" id="RHEA:22640"/>
        <dbReference type="ChEBI" id="CHEBI:15378"/>
        <dbReference type="ChEBI" id="CHEBI:57783"/>
        <dbReference type="ChEBI" id="CHEBI:57817"/>
        <dbReference type="ChEBI" id="CHEBI:58299"/>
        <dbReference type="ChEBI" id="CHEBI:58349"/>
        <dbReference type="EC" id="1.1.1.102"/>
    </reaction>
    <physiologicalReaction direction="right-to-left" evidence="11">
        <dbReference type="Rhea" id="RHEA:22642"/>
    </physiologicalReaction>
</comment>
<dbReference type="Pfam" id="PF00106">
    <property type="entry name" value="adh_short"/>
    <property type="match status" value="1"/>
</dbReference>
<keyword evidence="8" id="KW-0443">Lipid metabolism</keyword>
<dbReference type="PANTHER" id="PTHR43550">
    <property type="entry name" value="3-KETODIHYDROSPHINGOSINE REDUCTASE"/>
    <property type="match status" value="1"/>
</dbReference>
<evidence type="ECO:0000256" key="5">
    <source>
        <dbReference type="ARBA" id="ARBA00022857"/>
    </source>
</evidence>
<dbReference type="GO" id="GO:0005789">
    <property type="term" value="C:endoplasmic reticulum membrane"/>
    <property type="evidence" value="ECO:0007669"/>
    <property type="project" value="TreeGrafter"/>
</dbReference>
<dbReference type="GO" id="GO:0030148">
    <property type="term" value="P:sphingolipid biosynthetic process"/>
    <property type="evidence" value="ECO:0007669"/>
    <property type="project" value="InterPro"/>
</dbReference>
<protein>
    <recommendedName>
        <fullName evidence="9">3-dehydrosphinganine reductase</fullName>
        <ecNumber evidence="9">1.1.1.102</ecNumber>
    </recommendedName>
</protein>
<evidence type="ECO:0000256" key="7">
    <source>
        <dbReference type="ARBA" id="ARBA00023002"/>
    </source>
</evidence>
<name>A0A4T0JA35_WALIC</name>
<dbReference type="PANTHER" id="PTHR43550:SF3">
    <property type="entry name" value="3-KETODIHYDROSPHINGOSINE REDUCTASE"/>
    <property type="match status" value="1"/>
</dbReference>
<keyword evidence="4" id="KW-0256">Endoplasmic reticulum</keyword>
<evidence type="ECO:0000256" key="9">
    <source>
        <dbReference type="ARBA" id="ARBA00026112"/>
    </source>
</evidence>
<comment type="pathway">
    <text evidence="2">Lipid metabolism; sphingolipid metabolism.</text>
</comment>
<evidence type="ECO:0000256" key="11">
    <source>
        <dbReference type="ARBA" id="ARBA00048930"/>
    </source>
</evidence>
<evidence type="ECO:0000256" key="10">
    <source>
        <dbReference type="ARBA" id="ARBA00044737"/>
    </source>
</evidence>
<evidence type="ECO:0000256" key="6">
    <source>
        <dbReference type="ARBA" id="ARBA00022919"/>
    </source>
</evidence>
<dbReference type="FunFam" id="3.40.50.720:FF:000468">
    <property type="entry name" value="Short-chain dehydrogenase, putative"/>
    <property type="match status" value="1"/>
</dbReference>
<comment type="function">
    <text evidence="10">Catalyzes the reduction of 3'-oxosphinganine (3-ketodihydrosphingosine/KDS) to sphinganine (dihydrosphingosine/DHS), the second step of de novo sphingolipid biosynthesis.</text>
</comment>
<dbReference type="CDD" id="cd08939">
    <property type="entry name" value="KDSR-like_SDR_c"/>
    <property type="match status" value="1"/>
</dbReference>
<keyword evidence="12" id="KW-1133">Transmembrane helix</keyword>
<comment type="caution">
    <text evidence="13">The sequence shown here is derived from an EMBL/GenBank/DDBJ whole genome shotgun (WGS) entry which is preliminary data.</text>
</comment>
<accession>A0A4T0JA35</accession>
<dbReference type="AlphaFoldDB" id="A0A4T0JA35"/>
<dbReference type="GO" id="GO:0047560">
    <property type="term" value="F:3-dehydrosphinganine reductase activity"/>
    <property type="evidence" value="ECO:0007669"/>
    <property type="project" value="UniProtKB-EC"/>
</dbReference>
<comment type="pathway">
    <text evidence="3">Sphingolipid metabolism.</text>
</comment>
<dbReference type="Proteomes" id="UP000310689">
    <property type="component" value="Unassembled WGS sequence"/>
</dbReference>
<dbReference type="EMBL" id="SPOI01000041">
    <property type="protein sequence ID" value="TIB39087.1"/>
    <property type="molecule type" value="Genomic_DNA"/>
</dbReference>
<reference evidence="13 14" key="1">
    <citation type="submission" date="2019-03" db="EMBL/GenBank/DDBJ databases">
        <title>Sequencing 23 genomes of Wallemia ichthyophaga.</title>
        <authorList>
            <person name="Gostincar C."/>
        </authorList>
    </citation>
    <scope>NUCLEOTIDE SEQUENCE [LARGE SCALE GENOMIC DNA]</scope>
    <source>
        <strain evidence="13 14">EXF-6200</strain>
    </source>
</reference>
<gene>
    <name evidence="13" type="ORF">E3P86_01284</name>
</gene>
<dbReference type="EC" id="1.1.1.102" evidence="9"/>
<comment type="subcellular location">
    <subcellularLocation>
        <location evidence="1">Endoplasmic reticulum</location>
    </subcellularLocation>
</comment>